<feature type="region of interest" description="Disordered" evidence="1">
    <location>
        <begin position="1"/>
        <end position="26"/>
    </location>
</feature>
<evidence type="ECO:0000313" key="2">
    <source>
        <dbReference type="EMBL" id="KAL2725778.1"/>
    </source>
</evidence>
<keyword evidence="3" id="KW-1185">Reference proteome</keyword>
<comment type="caution">
    <text evidence="2">The sequence shown here is derived from an EMBL/GenBank/DDBJ whole genome shotgun (WGS) entry which is preliminary data.</text>
</comment>
<feature type="compositionally biased region" description="Acidic residues" evidence="1">
    <location>
        <begin position="557"/>
        <end position="575"/>
    </location>
</feature>
<feature type="compositionally biased region" description="Basic and acidic residues" evidence="1">
    <location>
        <begin position="592"/>
        <end position="608"/>
    </location>
</feature>
<feature type="compositionally biased region" description="Acidic residues" evidence="1">
    <location>
        <begin position="609"/>
        <end position="623"/>
    </location>
</feature>
<organism evidence="2 3">
    <name type="scientific">Vespula maculifrons</name>
    <name type="common">Eastern yellow jacket</name>
    <name type="synonym">Wasp</name>
    <dbReference type="NCBI Taxonomy" id="7453"/>
    <lineage>
        <taxon>Eukaryota</taxon>
        <taxon>Metazoa</taxon>
        <taxon>Ecdysozoa</taxon>
        <taxon>Arthropoda</taxon>
        <taxon>Hexapoda</taxon>
        <taxon>Insecta</taxon>
        <taxon>Pterygota</taxon>
        <taxon>Neoptera</taxon>
        <taxon>Endopterygota</taxon>
        <taxon>Hymenoptera</taxon>
        <taxon>Apocrita</taxon>
        <taxon>Aculeata</taxon>
        <taxon>Vespoidea</taxon>
        <taxon>Vespidae</taxon>
        <taxon>Vespinae</taxon>
        <taxon>Vespula</taxon>
    </lineage>
</organism>
<name>A0ABD2AYT0_VESMC</name>
<dbReference type="Proteomes" id="UP001607303">
    <property type="component" value="Unassembled WGS sequence"/>
</dbReference>
<proteinExistence type="predicted"/>
<feature type="compositionally biased region" description="Basic and acidic residues" evidence="1">
    <location>
        <begin position="1025"/>
        <end position="1042"/>
    </location>
</feature>
<feature type="region of interest" description="Disordered" evidence="1">
    <location>
        <begin position="1013"/>
        <end position="1042"/>
    </location>
</feature>
<feature type="region of interest" description="Disordered" evidence="1">
    <location>
        <begin position="514"/>
        <end position="660"/>
    </location>
</feature>
<dbReference type="PANTHER" id="PTHR40552:SF6">
    <property type="entry name" value="FI09606P-RELATED"/>
    <property type="match status" value="1"/>
</dbReference>
<dbReference type="PANTHER" id="PTHR40552">
    <property type="entry name" value="AT05186P-RELATED"/>
    <property type="match status" value="1"/>
</dbReference>
<feature type="compositionally biased region" description="Basic and acidic residues" evidence="1">
    <location>
        <begin position="624"/>
        <end position="636"/>
    </location>
</feature>
<feature type="compositionally biased region" description="Acidic residues" evidence="1">
    <location>
        <begin position="518"/>
        <end position="544"/>
    </location>
</feature>
<accession>A0ABD2AYT0</accession>
<gene>
    <name evidence="2" type="ORF">V1477_018216</name>
</gene>
<feature type="compositionally biased region" description="Basic and acidic residues" evidence="1">
    <location>
        <begin position="1"/>
        <end position="11"/>
    </location>
</feature>
<evidence type="ECO:0000313" key="3">
    <source>
        <dbReference type="Proteomes" id="UP001607303"/>
    </source>
</evidence>
<reference evidence="2 3" key="1">
    <citation type="journal article" date="2024" name="Ann. Entomol. Soc. Am.">
        <title>Genomic analyses of the southern and eastern yellowjacket wasps (Hymenoptera: Vespidae) reveal evolutionary signatures of social life.</title>
        <authorList>
            <person name="Catto M.A."/>
            <person name="Caine P.B."/>
            <person name="Orr S.E."/>
            <person name="Hunt B.G."/>
            <person name="Goodisman M.A.D."/>
        </authorList>
    </citation>
    <scope>NUCLEOTIDE SEQUENCE [LARGE SCALE GENOMIC DNA]</scope>
    <source>
        <strain evidence="2">232</strain>
        <tissue evidence="2">Head and thorax</tissue>
    </source>
</reference>
<dbReference type="AlphaFoldDB" id="A0ABD2AYT0"/>
<sequence>MEKESEVKDETIPDTEEAIVTTNATDTDKMKVEKDLMEKQKFRMEECMEGKWTCEEEALWRIYMKTYIEKEEQLEREDRFKHRKPGKLPKLPRLKSVEEIGTPYKCFPLNAFQFETETVLPDKLDRSKMIRIWKNMRAAGSMKDSKEEKSSESKSVSEKWPNMWPCDTRDFLKEIEDREKSEERKRKDLFPCDSIIADVDKRRSSRQLKEDFASMKEVGHARIPPICPKITKSFLVDRDVGERPGLVDGDYVIFEFYSKKKGARAYADVCLRGLKGMHLLELGSYRNREKTWKFCFYQAIVALLAKTQLRYKYAWSMNIDYIYDHAWMLFTHIGSINIKDKQRLDDVVVYNYKYSVEIELIQEMKDIPRITTIDSEYEEKNLRRKQTLNRKELMKVKLELGSEKIIDEYKQPVHKETKHIEEWFDKLSVEYRNCIFRTTKFSLAFWQDGSFWYLYNPYRCDEFGYWDDDGYACIMKFCSRRSLKRHLMILLLRAYVYDIPKSKIEVAAYIDPTQLSQEEVEEEEEEEEGEGEGEEGEEVPEETVETVMETIGREGTEEPVEIVEGEGTEEPAEIIEGERQEEPAQIVEEEGQERPVETVEEGQERPLEITEETVQETQQEGEEREQGGGERQRGGAEEEETELANTEKQQTKTKGEEKDNDKNDVFTIQIFNMIYHCCQINNLKFLERKPKPATERVKRKTIDDCPFDPLDWRDPCTIEQEEGDDKDEIEKPTWLKLFKMTWMKCALPSVRKKPAKDAAPRMRWHQYLVEESNKLFSLWGELHITDGMFDKENRGLQAYACYVVCAGMTRITAPEYWTSKTLDVIVMCGDRYYTHSKLEADFKSTKPEYSHVSCWNRYLMSHFKIGETMFEANVLPAICGRLYARNSIYLWQSLEQMFLKYHFGILTCESHCLGVFKFCGAYYMCDVNSFGSPLFQYGQGAAYLLRATYFYKFMIILILTIGSPECSRFALNPIEILKVIDVDSTGPSDLPIGKPKRINYKGRRDKVVCPYDEDKKKQMKKWKSRRSEGRKTLDKTCCKMED</sequence>
<protein>
    <submittedName>
        <fullName evidence="2">Uncharacterized protein</fullName>
    </submittedName>
</protein>
<feature type="compositionally biased region" description="Basic and acidic residues" evidence="1">
    <location>
        <begin position="649"/>
        <end position="660"/>
    </location>
</feature>
<dbReference type="EMBL" id="JAYRBN010000110">
    <property type="protein sequence ID" value="KAL2725778.1"/>
    <property type="molecule type" value="Genomic_DNA"/>
</dbReference>
<dbReference type="Gene3D" id="3.90.70.120">
    <property type="match status" value="1"/>
</dbReference>
<evidence type="ECO:0000256" key="1">
    <source>
        <dbReference type="SAM" id="MobiDB-lite"/>
    </source>
</evidence>